<protein>
    <submittedName>
        <fullName evidence="2">Uncharacterized protein</fullName>
    </submittedName>
</protein>
<evidence type="ECO:0000313" key="3">
    <source>
        <dbReference type="Proteomes" id="UP000198406"/>
    </source>
</evidence>
<comment type="caution">
    <text evidence="2">The sequence shown here is derived from an EMBL/GenBank/DDBJ whole genome shotgun (WGS) entry which is preliminary data.</text>
</comment>
<dbReference type="InParanoid" id="A0A1Z5KCN7"/>
<dbReference type="EMBL" id="BDSP01000205">
    <property type="protein sequence ID" value="GAX23997.1"/>
    <property type="molecule type" value="Genomic_DNA"/>
</dbReference>
<evidence type="ECO:0000256" key="1">
    <source>
        <dbReference type="SAM" id="MobiDB-lite"/>
    </source>
</evidence>
<organism evidence="2 3">
    <name type="scientific">Fistulifera solaris</name>
    <name type="common">Oleaginous diatom</name>
    <dbReference type="NCBI Taxonomy" id="1519565"/>
    <lineage>
        <taxon>Eukaryota</taxon>
        <taxon>Sar</taxon>
        <taxon>Stramenopiles</taxon>
        <taxon>Ochrophyta</taxon>
        <taxon>Bacillariophyta</taxon>
        <taxon>Bacillariophyceae</taxon>
        <taxon>Bacillariophycidae</taxon>
        <taxon>Naviculales</taxon>
        <taxon>Naviculaceae</taxon>
        <taxon>Fistulifera</taxon>
    </lineage>
</organism>
<dbReference type="Proteomes" id="UP000198406">
    <property type="component" value="Unassembled WGS sequence"/>
</dbReference>
<feature type="region of interest" description="Disordered" evidence="1">
    <location>
        <begin position="1"/>
        <end position="42"/>
    </location>
</feature>
<name>A0A1Z5KCN7_FISSO</name>
<keyword evidence="3" id="KW-1185">Reference proteome</keyword>
<reference evidence="2 3" key="1">
    <citation type="journal article" date="2015" name="Plant Cell">
        <title>Oil accumulation by the oleaginous diatom Fistulifera solaris as revealed by the genome and transcriptome.</title>
        <authorList>
            <person name="Tanaka T."/>
            <person name="Maeda Y."/>
            <person name="Veluchamy A."/>
            <person name="Tanaka M."/>
            <person name="Abida H."/>
            <person name="Marechal E."/>
            <person name="Bowler C."/>
            <person name="Muto M."/>
            <person name="Sunaga Y."/>
            <person name="Tanaka M."/>
            <person name="Yoshino T."/>
            <person name="Taniguchi T."/>
            <person name="Fukuda Y."/>
            <person name="Nemoto M."/>
            <person name="Matsumoto M."/>
            <person name="Wong P.S."/>
            <person name="Aburatani S."/>
            <person name="Fujibuchi W."/>
        </authorList>
    </citation>
    <scope>NUCLEOTIDE SEQUENCE [LARGE SCALE GENOMIC DNA]</scope>
    <source>
        <strain evidence="2 3">JPCC DA0580</strain>
    </source>
</reference>
<evidence type="ECO:0000313" key="2">
    <source>
        <dbReference type="EMBL" id="GAX23997.1"/>
    </source>
</evidence>
<feature type="compositionally biased region" description="Basic residues" evidence="1">
    <location>
        <begin position="11"/>
        <end position="37"/>
    </location>
</feature>
<sequence>MPLGTLPNSSKRTKKKKKKKHKRTTQAPPKNHHHRSQKQPSILQEEIEQQLRRQRQAAPNEPFSLKRRRVGKYVYDEEKKGYFPVDKNVKPSKADSLEPLFPSTRRRRERQQYPWMLEAPVTVCAHQRYAWLNEWAGRRVWKQSSLKMFPCFPASISSLPPLWCRTFQPSALAQNAWMLQEGHIVWQPMEPSTASSSSTPGQYYALRMFENKRYQFNLEYSEQGTILYQIDLQEHTYQARVHTRGEVYDVLRLSNGVVVYSYSGGRLEGSLQTLPKKMNSDILCLEEYQWKNSNGNSTILIVMGHRNGTVSLWDVSHRAPVTAHLPSFVKPTGPVVAILCVPQSRAVLVQTASGGIHRYAVVGRYQLVYEFSLERSASPGAVRGMAVDPTKTAVWCPHVVSEKAELRLCSLATGQWIRSHMLQDPLVRLELDPTFDGGYWIRAWNAQGSHRMICLHNGKNNDV</sequence>
<dbReference type="Gene3D" id="2.130.10.10">
    <property type="entry name" value="YVTN repeat-like/Quinoprotein amine dehydrogenase"/>
    <property type="match status" value="1"/>
</dbReference>
<dbReference type="InterPro" id="IPR015943">
    <property type="entry name" value="WD40/YVTN_repeat-like_dom_sf"/>
</dbReference>
<dbReference type="InterPro" id="IPR036322">
    <property type="entry name" value="WD40_repeat_dom_sf"/>
</dbReference>
<proteinExistence type="predicted"/>
<dbReference type="AlphaFoldDB" id="A0A1Z5KCN7"/>
<dbReference type="SUPFAM" id="SSF50978">
    <property type="entry name" value="WD40 repeat-like"/>
    <property type="match status" value="1"/>
</dbReference>
<accession>A0A1Z5KCN7</accession>
<gene>
    <name evidence="2" type="ORF">FisN_26Lh060</name>
</gene>
<feature type="compositionally biased region" description="Polar residues" evidence="1">
    <location>
        <begin position="1"/>
        <end position="10"/>
    </location>
</feature>